<dbReference type="CDD" id="cd05664">
    <property type="entry name" value="M20_Acy1-like"/>
    <property type="match status" value="1"/>
</dbReference>
<dbReference type="PANTHER" id="PTHR11014:SF63">
    <property type="entry name" value="METALLOPEPTIDASE, PUTATIVE (AFU_ORTHOLOGUE AFUA_6G09600)-RELATED"/>
    <property type="match status" value="1"/>
</dbReference>
<dbReference type="InterPro" id="IPR011650">
    <property type="entry name" value="Peptidase_M20_dimer"/>
</dbReference>
<evidence type="ECO:0000313" key="4">
    <source>
        <dbReference type="Proteomes" id="UP000704176"/>
    </source>
</evidence>
<dbReference type="Gene3D" id="3.40.630.10">
    <property type="entry name" value="Zn peptidases"/>
    <property type="match status" value="1"/>
</dbReference>
<keyword evidence="4" id="KW-1185">Reference proteome</keyword>
<dbReference type="Gene3D" id="3.30.70.360">
    <property type="match status" value="1"/>
</dbReference>
<dbReference type="SUPFAM" id="SSF53187">
    <property type="entry name" value="Zn-dependent exopeptidases"/>
    <property type="match status" value="1"/>
</dbReference>
<feature type="domain" description="Peptidase M20 dimerisation" evidence="2">
    <location>
        <begin position="205"/>
        <end position="301"/>
    </location>
</feature>
<dbReference type="InterPro" id="IPR002933">
    <property type="entry name" value="Peptidase_M20"/>
</dbReference>
<dbReference type="PANTHER" id="PTHR11014">
    <property type="entry name" value="PEPTIDASE M20 FAMILY MEMBER"/>
    <property type="match status" value="1"/>
</dbReference>
<dbReference type="InterPro" id="IPR017439">
    <property type="entry name" value="Amidohydrolase"/>
</dbReference>
<dbReference type="Pfam" id="PF07687">
    <property type="entry name" value="M20_dimer"/>
    <property type="match status" value="1"/>
</dbReference>
<organism evidence="3 4">
    <name type="scientific">Microvirga puerhi</name>
    <dbReference type="NCBI Taxonomy" id="2876078"/>
    <lineage>
        <taxon>Bacteria</taxon>
        <taxon>Pseudomonadati</taxon>
        <taxon>Pseudomonadota</taxon>
        <taxon>Alphaproteobacteria</taxon>
        <taxon>Hyphomicrobiales</taxon>
        <taxon>Methylobacteriaceae</taxon>
        <taxon>Microvirga</taxon>
    </lineage>
</organism>
<accession>A0ABS7VVE8</accession>
<dbReference type="NCBIfam" id="TIGR01891">
    <property type="entry name" value="amidohydrolases"/>
    <property type="match status" value="1"/>
</dbReference>
<protein>
    <submittedName>
        <fullName evidence="3">Amidohydrolase</fullName>
    </submittedName>
</protein>
<dbReference type="SUPFAM" id="SSF55031">
    <property type="entry name" value="Bacterial exopeptidase dimerisation domain"/>
    <property type="match status" value="1"/>
</dbReference>
<dbReference type="RefSeq" id="WP_224315854.1">
    <property type="nucleotide sequence ID" value="NZ_JAIRBM010000027.1"/>
</dbReference>
<dbReference type="Pfam" id="PF01546">
    <property type="entry name" value="Peptidase_M20"/>
    <property type="match status" value="1"/>
</dbReference>
<gene>
    <name evidence="3" type="ORF">K9B37_22890</name>
</gene>
<comment type="caution">
    <text evidence="3">The sequence shown here is derived from an EMBL/GenBank/DDBJ whole genome shotgun (WGS) entry which is preliminary data.</text>
</comment>
<proteinExistence type="predicted"/>
<keyword evidence="1" id="KW-0378">Hydrolase</keyword>
<evidence type="ECO:0000256" key="1">
    <source>
        <dbReference type="ARBA" id="ARBA00022801"/>
    </source>
</evidence>
<dbReference type="PIRSF" id="PIRSF005962">
    <property type="entry name" value="Pept_M20D_amidohydro"/>
    <property type="match status" value="1"/>
</dbReference>
<evidence type="ECO:0000313" key="3">
    <source>
        <dbReference type="EMBL" id="MBZ6079105.1"/>
    </source>
</evidence>
<dbReference type="EMBL" id="JAIRBM010000027">
    <property type="protein sequence ID" value="MBZ6079105.1"/>
    <property type="molecule type" value="Genomic_DNA"/>
</dbReference>
<dbReference type="Proteomes" id="UP000704176">
    <property type="component" value="Unassembled WGS sequence"/>
</dbReference>
<sequence length="427" mass="45000">MMPEHIAPKGTSTVLADMGKLLPDLEALYKDIHSHPELSMQETRTAGIAADRLKKAGFEVTTGVGRTGVVGLLRNGDGPTVMLRADMDALPIAENTGLPYASKVTATDADGNTVPVGHMCGHDMHVTWLVGAATLLSQARHAWKGTLMAVFQPGEETAQGAQAMIDDGLLKRFPMPKVVLGQHVMVGPAGFVAGSSGPITSAADSLQIRLFGRGAHGSMPQASIDPVVMAASTVLRLQTIVSREVAATEAAVVTIGVLQAGTKENVIPDDALIKLNVRTFDEGVRKRVLAAIERIVNAEAAASGAPRKPEITPLDRYPLNVNDETASNRIAEAFRDYFSPERVTHTGPAPASEDFGCFGTAWQVPSVFWFVGGTDPATYAKAKAAGKVNDLPVNHSPQFAPVLHPTLETGIEALVVGALAWLGSDES</sequence>
<dbReference type="InterPro" id="IPR036264">
    <property type="entry name" value="Bact_exopeptidase_dim_dom"/>
</dbReference>
<reference evidence="3 4" key="1">
    <citation type="submission" date="2021-09" db="EMBL/GenBank/DDBJ databases">
        <title>The complete genome sequence of a new microorganism.</title>
        <authorList>
            <person name="Zi Z."/>
        </authorList>
    </citation>
    <scope>NUCLEOTIDE SEQUENCE [LARGE SCALE GENOMIC DNA]</scope>
    <source>
        <strain evidence="3 4">WGZ8</strain>
    </source>
</reference>
<evidence type="ECO:0000259" key="2">
    <source>
        <dbReference type="Pfam" id="PF07687"/>
    </source>
</evidence>
<name>A0ABS7VVE8_9HYPH</name>